<keyword evidence="1" id="KW-0732">Signal</keyword>
<protein>
    <submittedName>
        <fullName evidence="2">Putative salt-induced outer membrane protein</fullName>
    </submittedName>
</protein>
<accession>A0A1I4S493</accession>
<dbReference type="STRING" id="195064.SAMN05421721_11253"/>
<dbReference type="OrthoDB" id="5292716at2"/>
<reference evidence="2 3" key="1">
    <citation type="submission" date="2016-10" db="EMBL/GenBank/DDBJ databases">
        <authorList>
            <person name="de Groot N.N."/>
        </authorList>
    </citation>
    <scope>NUCLEOTIDE SEQUENCE [LARGE SCALE GENOMIC DNA]</scope>
    <source>
        <strain evidence="2 3">DSM 4180</strain>
    </source>
</reference>
<dbReference type="EMBL" id="FOUO01000012">
    <property type="protein sequence ID" value="SFM59090.1"/>
    <property type="molecule type" value="Genomic_DNA"/>
</dbReference>
<dbReference type="RefSeq" id="WP_090486248.1">
    <property type="nucleotide sequence ID" value="NZ_FOUO01000012.1"/>
</dbReference>
<gene>
    <name evidence="2" type="ORF">SAMN05421721_11253</name>
</gene>
<keyword evidence="3" id="KW-1185">Reference proteome</keyword>
<dbReference type="Pfam" id="PF04338">
    <property type="entry name" value="DUF481"/>
    <property type="match status" value="1"/>
</dbReference>
<dbReference type="AlphaFoldDB" id="A0A1I4S493"/>
<evidence type="ECO:0000256" key="1">
    <source>
        <dbReference type="SAM" id="SignalP"/>
    </source>
</evidence>
<name>A0A1I4S493_ECTMO</name>
<proteinExistence type="predicted"/>
<dbReference type="Proteomes" id="UP000199556">
    <property type="component" value="Unassembled WGS sequence"/>
</dbReference>
<evidence type="ECO:0000313" key="3">
    <source>
        <dbReference type="Proteomes" id="UP000199556"/>
    </source>
</evidence>
<organism evidence="2 3">
    <name type="scientific">Ectothiorhodospira mobilis</name>
    <dbReference type="NCBI Taxonomy" id="195064"/>
    <lineage>
        <taxon>Bacteria</taxon>
        <taxon>Pseudomonadati</taxon>
        <taxon>Pseudomonadota</taxon>
        <taxon>Gammaproteobacteria</taxon>
        <taxon>Chromatiales</taxon>
        <taxon>Ectothiorhodospiraceae</taxon>
        <taxon>Ectothiorhodospira</taxon>
    </lineage>
</organism>
<feature type="chain" id="PRO_5011664813" evidence="1">
    <location>
        <begin position="28"/>
        <end position="247"/>
    </location>
</feature>
<feature type="signal peptide" evidence="1">
    <location>
        <begin position="1"/>
        <end position="27"/>
    </location>
</feature>
<dbReference type="InterPro" id="IPR007433">
    <property type="entry name" value="DUF481"/>
</dbReference>
<sequence>MSLKRIAPLHCISLGLAGLLLAPPLAAQEWSEHVGWSGDAALGATLNTGNTESESLNARARLRHQTQQWRHTLRLEAHTGSEDDETTEERYLGAFQSDRRLSQRAYLFAALRAEKDRFSGYDYQRALSAGYGRQVLDTPRLQLSLEGGAGLRQDQLEDRSAEEEVILRGAAALALEVSDTTRFSEDLLVQSGEDNTEIEAVSALQLRINDRFSTRLSYTVQHNTEVPADREHTDTITAVNLVYDFWR</sequence>
<evidence type="ECO:0000313" key="2">
    <source>
        <dbReference type="EMBL" id="SFM59090.1"/>
    </source>
</evidence>